<evidence type="ECO:0000256" key="2">
    <source>
        <dbReference type="ARBA" id="ARBA00022801"/>
    </source>
</evidence>
<feature type="transmembrane region" description="Helical" evidence="3">
    <location>
        <begin position="458"/>
        <end position="488"/>
    </location>
</feature>
<evidence type="ECO:0000313" key="6">
    <source>
        <dbReference type="EMBL" id="CAG9854265.1"/>
    </source>
</evidence>
<dbReference type="PANTHER" id="PTHR10609">
    <property type="entry name" value="BIOTINIDASE-RELATED"/>
    <property type="match status" value="1"/>
</dbReference>
<gene>
    <name evidence="6" type="ORF">PHYEVI_LOCUS729</name>
</gene>
<keyword evidence="2" id="KW-0378">Hydrolase</keyword>
<dbReference type="InterPro" id="IPR003010">
    <property type="entry name" value="C-N_Hydrolase"/>
</dbReference>
<accession>A0A9N9XHN1</accession>
<feature type="chain" id="PRO_5040261986" description="CN hydrolase domain-containing protein" evidence="4">
    <location>
        <begin position="24"/>
        <end position="489"/>
    </location>
</feature>
<keyword evidence="3" id="KW-0472">Membrane</keyword>
<dbReference type="EMBL" id="OU900094">
    <property type="protein sequence ID" value="CAG9854265.1"/>
    <property type="molecule type" value="Genomic_DNA"/>
</dbReference>
<dbReference type="OrthoDB" id="10250282at2759"/>
<keyword evidence="4" id="KW-0732">Signal</keyword>
<feature type="domain" description="CN hydrolase" evidence="5">
    <location>
        <begin position="30"/>
        <end position="281"/>
    </location>
</feature>
<comment type="similarity">
    <text evidence="1">Belongs to the carbon-nitrogen hydrolase superfamily. BTD/VNN family.</text>
</comment>
<dbReference type="GO" id="GO:0016787">
    <property type="term" value="F:hydrolase activity"/>
    <property type="evidence" value="ECO:0007669"/>
    <property type="project" value="UniProtKB-KW"/>
</dbReference>
<evidence type="ECO:0000313" key="7">
    <source>
        <dbReference type="Proteomes" id="UP001153712"/>
    </source>
</evidence>
<dbReference type="InterPro" id="IPR043957">
    <property type="entry name" value="Vanin_C"/>
</dbReference>
<dbReference type="InterPro" id="IPR040154">
    <property type="entry name" value="Biotinidase/VNN"/>
</dbReference>
<dbReference type="Pfam" id="PF19018">
    <property type="entry name" value="Vanin_C"/>
    <property type="match status" value="1"/>
</dbReference>
<evidence type="ECO:0000256" key="4">
    <source>
        <dbReference type="SAM" id="SignalP"/>
    </source>
</evidence>
<dbReference type="AlphaFoldDB" id="A0A9N9XHN1"/>
<dbReference type="Proteomes" id="UP001153712">
    <property type="component" value="Chromosome 1"/>
</dbReference>
<organism evidence="6 7">
    <name type="scientific">Phyllotreta striolata</name>
    <name type="common">Striped flea beetle</name>
    <name type="synonym">Crioceris striolata</name>
    <dbReference type="NCBI Taxonomy" id="444603"/>
    <lineage>
        <taxon>Eukaryota</taxon>
        <taxon>Metazoa</taxon>
        <taxon>Ecdysozoa</taxon>
        <taxon>Arthropoda</taxon>
        <taxon>Hexapoda</taxon>
        <taxon>Insecta</taxon>
        <taxon>Pterygota</taxon>
        <taxon>Neoptera</taxon>
        <taxon>Endopterygota</taxon>
        <taxon>Coleoptera</taxon>
        <taxon>Polyphaga</taxon>
        <taxon>Cucujiformia</taxon>
        <taxon>Chrysomeloidea</taxon>
        <taxon>Chrysomelidae</taxon>
        <taxon>Galerucinae</taxon>
        <taxon>Alticini</taxon>
        <taxon>Phyllotreta</taxon>
    </lineage>
</organism>
<dbReference type="InterPro" id="IPR036526">
    <property type="entry name" value="C-N_Hydrolase_sf"/>
</dbReference>
<evidence type="ECO:0000256" key="1">
    <source>
        <dbReference type="ARBA" id="ARBA00008225"/>
    </source>
</evidence>
<sequence length="489" mass="54323">MMSFTKLFLLYLAIVCTVGFTKADYVAGVVEIETITGQNPNERVEGNLQQYVETIEKARDKEVQIIVFPEYGLTGKVESPSQYAIEIPYPGSATNFSNFWLTVLSNAAVANQMYVVVNLYEQERDKSNNSIYYNTNVVFGKAGNIVAKYRKINVYNEPAITSAGKNSIQPQSTFTTDFGVTFGTFISYDINFYNPAKSVTLNNVTDVVYTAAWKSRVPFYHSISTQHGYALANKVNLLAANLNNVKEGLGGSGIYGADGTIFDSYISGVPGTKLIVATVKNAQPETPFTTFALKAIPGHVPTLADFNASKYFESHKYEFRKINLSRSAIKEEVCQKYFCCSFNINVTENSVNNSDIFKIMAYKGEVRVGEIKDVRICALVSCENDDVKSCGGRNVKTTTKFNSITVETNIPDYPHQYVLPISLTGEMVPVRNTKMESSVKKSVRNSKYWATDVQQENLIAFGFIANGGVVVAFNNILLVGILYITYWFV</sequence>
<evidence type="ECO:0000259" key="5">
    <source>
        <dbReference type="PROSITE" id="PS50263"/>
    </source>
</evidence>
<keyword evidence="3" id="KW-0812">Transmembrane</keyword>
<dbReference type="Pfam" id="PF00795">
    <property type="entry name" value="CN_hydrolase"/>
    <property type="match status" value="1"/>
</dbReference>
<dbReference type="Gene3D" id="3.60.110.10">
    <property type="entry name" value="Carbon-nitrogen hydrolase"/>
    <property type="match status" value="1"/>
</dbReference>
<name>A0A9N9XHN1_PHYSR</name>
<evidence type="ECO:0000256" key="3">
    <source>
        <dbReference type="SAM" id="Phobius"/>
    </source>
</evidence>
<keyword evidence="7" id="KW-1185">Reference proteome</keyword>
<proteinExistence type="inferred from homology"/>
<feature type="signal peptide" evidence="4">
    <location>
        <begin position="1"/>
        <end position="23"/>
    </location>
</feature>
<dbReference type="PROSITE" id="PS50263">
    <property type="entry name" value="CN_HYDROLASE"/>
    <property type="match status" value="1"/>
</dbReference>
<protein>
    <recommendedName>
        <fullName evidence="5">CN hydrolase domain-containing protein</fullName>
    </recommendedName>
</protein>
<dbReference type="SUPFAM" id="SSF56317">
    <property type="entry name" value="Carbon-nitrogen hydrolase"/>
    <property type="match status" value="1"/>
</dbReference>
<dbReference type="PANTHER" id="PTHR10609:SF14">
    <property type="entry name" value="BIOTINIDASE"/>
    <property type="match status" value="1"/>
</dbReference>
<keyword evidence="3" id="KW-1133">Transmembrane helix</keyword>
<reference evidence="6" key="1">
    <citation type="submission" date="2022-01" db="EMBL/GenBank/DDBJ databases">
        <authorList>
            <person name="King R."/>
        </authorList>
    </citation>
    <scope>NUCLEOTIDE SEQUENCE</scope>
</reference>